<reference evidence="1 2" key="1">
    <citation type="submission" date="2020-08" db="EMBL/GenBank/DDBJ databases">
        <title>Genome public.</title>
        <authorList>
            <person name="Liu C."/>
            <person name="Sun Q."/>
        </authorList>
    </citation>
    <scope>NUCLEOTIDE SEQUENCE [LARGE SCALE GENOMIC DNA]</scope>
    <source>
        <strain evidence="1 2">NSJ-56</strain>
    </source>
</reference>
<proteinExistence type="predicted"/>
<sequence>MAEVKNCLGIRGRVGDFVLYRLGGKTFLRKRAKRNDSNTEEQRAVRARFRTAVRFYQKLKETPLDEVLDIAAQGICVSGYAFFMKENLKAFGPDGRIKDYSQLQFAAGKRQKVFNLEGWVDKEGRVTLKWVNSLIGTLTEGKDRLGVMVLREDRAFSPEVIDELTVCRKEREAHFRVFRKKGKKVHVYCYFISPNGKVLSPSQYICLQEEE</sequence>
<dbReference type="RefSeq" id="WP_186977072.1">
    <property type="nucleotide sequence ID" value="NZ_JACOOH010000006.1"/>
</dbReference>
<accession>A0ABR7D397</accession>
<dbReference type="EMBL" id="JACOOH010000006">
    <property type="protein sequence ID" value="MBC5622406.1"/>
    <property type="molecule type" value="Genomic_DNA"/>
</dbReference>
<evidence type="ECO:0000313" key="2">
    <source>
        <dbReference type="Proteomes" id="UP000646484"/>
    </source>
</evidence>
<comment type="caution">
    <text evidence="1">The sequence shown here is derived from an EMBL/GenBank/DDBJ whole genome shotgun (WGS) entry which is preliminary data.</text>
</comment>
<name>A0ABR7D397_9BACT</name>
<keyword evidence="2" id="KW-1185">Reference proteome</keyword>
<gene>
    <name evidence="1" type="ORF">H8S64_15000</name>
</gene>
<organism evidence="1 2">
    <name type="scientific">Butyricimonas hominis</name>
    <dbReference type="NCBI Taxonomy" id="2763032"/>
    <lineage>
        <taxon>Bacteria</taxon>
        <taxon>Pseudomonadati</taxon>
        <taxon>Bacteroidota</taxon>
        <taxon>Bacteroidia</taxon>
        <taxon>Bacteroidales</taxon>
        <taxon>Odoribacteraceae</taxon>
        <taxon>Butyricimonas</taxon>
    </lineage>
</organism>
<evidence type="ECO:0000313" key="1">
    <source>
        <dbReference type="EMBL" id="MBC5622406.1"/>
    </source>
</evidence>
<dbReference type="Proteomes" id="UP000646484">
    <property type="component" value="Unassembled WGS sequence"/>
</dbReference>
<protein>
    <submittedName>
        <fullName evidence="1">Uncharacterized protein</fullName>
    </submittedName>
</protein>